<keyword evidence="1" id="KW-0805">Transcription regulation</keyword>
<evidence type="ECO:0000313" key="6">
    <source>
        <dbReference type="EMBL" id="KJL27407.1"/>
    </source>
</evidence>
<dbReference type="InterPro" id="IPR001347">
    <property type="entry name" value="SIS_dom"/>
</dbReference>
<dbReference type="PANTHER" id="PTHR30514">
    <property type="entry name" value="GLUCOKINASE"/>
    <property type="match status" value="1"/>
</dbReference>
<dbReference type="InterPro" id="IPR046348">
    <property type="entry name" value="SIS_dom_sf"/>
</dbReference>
<evidence type="ECO:0000259" key="5">
    <source>
        <dbReference type="PROSITE" id="PS51464"/>
    </source>
</evidence>
<organism evidence="6 7">
    <name type="scientific">Microbacterium foliorum</name>
    <dbReference type="NCBI Taxonomy" id="104336"/>
    <lineage>
        <taxon>Bacteria</taxon>
        <taxon>Bacillati</taxon>
        <taxon>Actinomycetota</taxon>
        <taxon>Actinomycetes</taxon>
        <taxon>Micrococcales</taxon>
        <taxon>Microbacteriaceae</taxon>
        <taxon>Microbacterium</taxon>
    </lineage>
</organism>
<name>A0A0F0L2N8_9MICO</name>
<dbReference type="Proteomes" id="UP000033572">
    <property type="component" value="Unassembled WGS sequence"/>
</dbReference>
<dbReference type="GO" id="GO:0097367">
    <property type="term" value="F:carbohydrate derivative binding"/>
    <property type="evidence" value="ECO:0007669"/>
    <property type="project" value="InterPro"/>
</dbReference>
<dbReference type="SUPFAM" id="SSF53697">
    <property type="entry name" value="SIS domain"/>
    <property type="match status" value="1"/>
</dbReference>
<dbReference type="PROSITE" id="PS51464">
    <property type="entry name" value="SIS"/>
    <property type="match status" value="1"/>
</dbReference>
<dbReference type="EMBL" id="JYIU01000010">
    <property type="protein sequence ID" value="KJL27407.1"/>
    <property type="molecule type" value="Genomic_DNA"/>
</dbReference>
<dbReference type="Pfam" id="PF01380">
    <property type="entry name" value="SIS"/>
    <property type="match status" value="1"/>
</dbReference>
<dbReference type="Gene3D" id="3.40.50.10490">
    <property type="entry name" value="Glucose-6-phosphate isomerase like protein, domain 1"/>
    <property type="match status" value="1"/>
</dbReference>
<dbReference type="InterPro" id="IPR000281">
    <property type="entry name" value="HTH_RpiR"/>
</dbReference>
<dbReference type="Gene3D" id="1.10.10.10">
    <property type="entry name" value="Winged helix-like DNA-binding domain superfamily/Winged helix DNA-binding domain"/>
    <property type="match status" value="1"/>
</dbReference>
<evidence type="ECO:0000259" key="4">
    <source>
        <dbReference type="PROSITE" id="PS51071"/>
    </source>
</evidence>
<dbReference type="Pfam" id="PF01418">
    <property type="entry name" value="HTH_6"/>
    <property type="match status" value="1"/>
</dbReference>
<evidence type="ECO:0000256" key="2">
    <source>
        <dbReference type="ARBA" id="ARBA00023125"/>
    </source>
</evidence>
<feature type="domain" description="SIS" evidence="5">
    <location>
        <begin position="127"/>
        <end position="267"/>
    </location>
</feature>
<gene>
    <name evidence="6" type="primary">ybbH_1</name>
    <name evidence="6" type="ORF">RN50_00042</name>
</gene>
<dbReference type="RefSeq" id="WP_045252505.1">
    <property type="nucleotide sequence ID" value="NZ_JYIU01000010.1"/>
</dbReference>
<comment type="caution">
    <text evidence="6">The sequence shown here is derived from an EMBL/GenBank/DDBJ whole genome shotgun (WGS) entry which is preliminary data.</text>
</comment>
<dbReference type="PANTHER" id="PTHR30514:SF1">
    <property type="entry name" value="HTH-TYPE TRANSCRIPTIONAL REGULATOR HEXR-RELATED"/>
    <property type="match status" value="1"/>
</dbReference>
<accession>A0A0F0L2N8</accession>
<dbReference type="InterPro" id="IPR047640">
    <property type="entry name" value="RpiR-like"/>
</dbReference>
<keyword evidence="7" id="KW-1185">Reference proteome</keyword>
<reference evidence="6 7" key="1">
    <citation type="submission" date="2015-02" db="EMBL/GenBank/DDBJ databases">
        <title>Draft genome sequences of ten Microbacterium spp. with emphasis on heavy metal contaminated environments.</title>
        <authorList>
            <person name="Corretto E."/>
        </authorList>
    </citation>
    <scope>NUCLEOTIDE SEQUENCE [LARGE SCALE GENOMIC DNA]</scope>
    <source>
        <strain evidence="6 7">DSM 12966</strain>
    </source>
</reference>
<dbReference type="KEGG" id="mfol:DXT68_05060"/>
<keyword evidence="3" id="KW-0804">Transcription</keyword>
<evidence type="ECO:0000256" key="1">
    <source>
        <dbReference type="ARBA" id="ARBA00023015"/>
    </source>
</evidence>
<evidence type="ECO:0000313" key="7">
    <source>
        <dbReference type="Proteomes" id="UP000033572"/>
    </source>
</evidence>
<dbReference type="GO" id="GO:0003677">
    <property type="term" value="F:DNA binding"/>
    <property type="evidence" value="ECO:0007669"/>
    <property type="project" value="UniProtKB-KW"/>
</dbReference>
<feature type="domain" description="HTH rpiR-type" evidence="4">
    <location>
        <begin position="1"/>
        <end position="77"/>
    </location>
</feature>
<dbReference type="InterPro" id="IPR035472">
    <property type="entry name" value="RpiR-like_SIS"/>
</dbReference>
<dbReference type="GO" id="GO:1901135">
    <property type="term" value="P:carbohydrate derivative metabolic process"/>
    <property type="evidence" value="ECO:0007669"/>
    <property type="project" value="InterPro"/>
</dbReference>
<dbReference type="AlphaFoldDB" id="A0A0F0L2N8"/>
<dbReference type="PATRIC" id="fig|104336.4.peg.40"/>
<dbReference type="GO" id="GO:0003700">
    <property type="term" value="F:DNA-binding transcription factor activity"/>
    <property type="evidence" value="ECO:0007669"/>
    <property type="project" value="InterPro"/>
</dbReference>
<sequence>MSIQTTIATAAETLPPSLARIARTIADDPTIVVDSTITEIAATCATSVASVVRFCRAIGVNGYAALRMALATELGRESAHFPASAGFGAEISAADSLREATAKVAALELLAIEETIAGVDYDVLAAAVDAVDDADRILLFGIGASGLVAADLGHKLLRIGHAAIVLTDAHEASAAAALGAKKTVAIGFSHSGTTRETLLFLQTARSAASTTIGVTGTSGSPMAAEADHALLSHAREPRLRAGAMVSRIAQLALVDCLFVGVAQKRHAHSVHALQRTADATRTLR</sequence>
<proteinExistence type="predicted"/>
<evidence type="ECO:0000256" key="3">
    <source>
        <dbReference type="ARBA" id="ARBA00023163"/>
    </source>
</evidence>
<dbReference type="InterPro" id="IPR009057">
    <property type="entry name" value="Homeodomain-like_sf"/>
</dbReference>
<protein>
    <submittedName>
        <fullName evidence="6">Putative HTH-type transcriptional regulator YbbH</fullName>
    </submittedName>
</protein>
<dbReference type="InterPro" id="IPR036388">
    <property type="entry name" value="WH-like_DNA-bd_sf"/>
</dbReference>
<dbReference type="CDD" id="cd05013">
    <property type="entry name" value="SIS_RpiR"/>
    <property type="match status" value="1"/>
</dbReference>
<dbReference type="SUPFAM" id="SSF46689">
    <property type="entry name" value="Homeodomain-like"/>
    <property type="match status" value="1"/>
</dbReference>
<keyword evidence="2" id="KW-0238">DNA-binding</keyword>
<dbReference type="PROSITE" id="PS51071">
    <property type="entry name" value="HTH_RPIR"/>
    <property type="match status" value="1"/>
</dbReference>